<dbReference type="SUPFAM" id="SSF52540">
    <property type="entry name" value="P-loop containing nucleoside triphosphate hydrolases"/>
    <property type="match status" value="1"/>
</dbReference>
<dbReference type="InterPro" id="IPR004780">
    <property type="entry name" value="SRP"/>
</dbReference>
<comment type="caution">
    <text evidence="12">The sequence shown here is derived from an EMBL/GenBank/DDBJ whole genome shotgun (WGS) entry which is preliminary data.</text>
</comment>
<keyword evidence="7 9" id="KW-0687">Ribonucleoprotein</keyword>
<dbReference type="CDD" id="cd18539">
    <property type="entry name" value="SRP_G"/>
    <property type="match status" value="1"/>
</dbReference>
<feature type="binding site" evidence="9">
    <location>
        <begin position="107"/>
        <end position="114"/>
    </location>
    <ligand>
        <name>GTP</name>
        <dbReference type="ChEBI" id="CHEBI:37565"/>
    </ligand>
</feature>
<dbReference type="GO" id="GO:0005525">
    <property type="term" value="F:GTP binding"/>
    <property type="evidence" value="ECO:0007669"/>
    <property type="project" value="UniProtKB-UniRule"/>
</dbReference>
<evidence type="ECO:0000313" key="12">
    <source>
        <dbReference type="EMBL" id="MBK9296319.1"/>
    </source>
</evidence>
<dbReference type="InterPro" id="IPR027417">
    <property type="entry name" value="P-loop_NTPase"/>
</dbReference>
<comment type="domain">
    <text evidence="9">Composed of three domains: the N-terminal N domain, which is responsible for interactions with the ribosome, the central G domain, which binds GTP, and the C-terminal M domain, which binds the RNA and the signal sequence of the RNC.</text>
</comment>
<feature type="region of interest" description="Disordered" evidence="10">
    <location>
        <begin position="435"/>
        <end position="498"/>
    </location>
</feature>
<feature type="binding site" evidence="9">
    <location>
        <begin position="195"/>
        <end position="199"/>
    </location>
    <ligand>
        <name>GTP</name>
        <dbReference type="ChEBI" id="CHEBI:37565"/>
    </ligand>
</feature>
<evidence type="ECO:0000256" key="7">
    <source>
        <dbReference type="ARBA" id="ARBA00023274"/>
    </source>
</evidence>
<evidence type="ECO:0000256" key="6">
    <source>
        <dbReference type="ARBA" id="ARBA00023135"/>
    </source>
</evidence>
<dbReference type="Pfam" id="PF02881">
    <property type="entry name" value="SRP54_N"/>
    <property type="match status" value="1"/>
</dbReference>
<feature type="compositionally biased region" description="Basic residues" evidence="10">
    <location>
        <begin position="439"/>
        <end position="456"/>
    </location>
</feature>
<dbReference type="EC" id="3.6.5.4" evidence="9"/>
<sequence>MFESLTDRFEGIFTKLRGKGKLSEADVDEVLREIRLALLEADVNLSVVKTLQGRIRERAVGEELSGALNPAQQVVKIVNEELTATLGGEAIRISFASKPPTVVLMAGLQGSGKTTNSAKLARWFKAQGRNPMLVGADLQRPAAVAQLRTLAAQVDVPVYSAPDDVVASGVGDPVAVAAGALAEARRTGRDVMIVDTAGRLAIDAELMGQVRRISDEVSPDYTFLVVDAMTGQDAVGVAESFHQTLELDGVILTKLDGDARGGAALSVKEVVGRPIAFASTGEKLDDFELFHPDRLAGRILGMGDMLTLIEKAEAVYETEEAEVAAERMMAGTFTLDDFLDQLAAIKKMGPLQNLVGMMPGMPKEIRDVELEDSHLARVEAIIHSMNRAERNEPDIVDGSRRARIAKGSGTSPGEVSQLLSQFGEMRKMMQSMGDGFSKQKARKMKKNKKKVRKKGGGRTTPKGSNAPKIPAGAFQLPQLDERGNPVGGGLPEGFPGLG</sequence>
<dbReference type="AlphaFoldDB" id="A0A936NAX4"/>
<comment type="similarity">
    <text evidence="1 9">Belongs to the GTP-binding SRP family. SRP54 subfamily.</text>
</comment>
<evidence type="ECO:0000259" key="11">
    <source>
        <dbReference type="PROSITE" id="PS00300"/>
    </source>
</evidence>
<keyword evidence="6 9" id="KW-0733">Signal recognition particle</keyword>
<evidence type="ECO:0000256" key="4">
    <source>
        <dbReference type="ARBA" id="ARBA00022884"/>
    </source>
</evidence>
<evidence type="ECO:0000256" key="10">
    <source>
        <dbReference type="SAM" id="MobiDB-lite"/>
    </source>
</evidence>
<dbReference type="SMART" id="SM00963">
    <property type="entry name" value="SRP54_N"/>
    <property type="match status" value="1"/>
</dbReference>
<dbReference type="Gene3D" id="1.10.260.30">
    <property type="entry name" value="Signal recognition particle, SRP54 subunit, M-domain"/>
    <property type="match status" value="1"/>
</dbReference>
<dbReference type="SMART" id="SM00962">
    <property type="entry name" value="SRP54"/>
    <property type="match status" value="1"/>
</dbReference>
<dbReference type="InterPro" id="IPR004125">
    <property type="entry name" value="Signal_recog_particle_SRP54_M"/>
</dbReference>
<dbReference type="InterPro" id="IPR000897">
    <property type="entry name" value="SRP54_GTPase_dom"/>
</dbReference>
<dbReference type="InterPro" id="IPR013822">
    <property type="entry name" value="Signal_recog_particl_SRP54_hlx"/>
</dbReference>
<keyword evidence="4 9" id="KW-0694">RNA-binding</keyword>
<dbReference type="GO" id="GO:0006614">
    <property type="term" value="P:SRP-dependent cotranslational protein targeting to membrane"/>
    <property type="evidence" value="ECO:0007669"/>
    <property type="project" value="InterPro"/>
</dbReference>
<dbReference type="Gene3D" id="1.20.120.140">
    <property type="entry name" value="Signal recognition particle SRP54, nucleotide-binding domain"/>
    <property type="match status" value="1"/>
</dbReference>
<evidence type="ECO:0000256" key="2">
    <source>
        <dbReference type="ARBA" id="ARBA00022741"/>
    </source>
</evidence>
<organism evidence="12 13">
    <name type="scientific">Candidatus Neomicrothrix subdominans</name>
    <dbReference type="NCBI Taxonomy" id="2954438"/>
    <lineage>
        <taxon>Bacteria</taxon>
        <taxon>Bacillati</taxon>
        <taxon>Actinomycetota</taxon>
        <taxon>Acidimicrobiia</taxon>
        <taxon>Acidimicrobiales</taxon>
        <taxon>Microthrixaceae</taxon>
        <taxon>Candidatus Neomicrothrix</taxon>
    </lineage>
</organism>
<proteinExistence type="inferred from homology"/>
<dbReference type="SUPFAM" id="SSF47446">
    <property type="entry name" value="Signal peptide-binding domain"/>
    <property type="match status" value="1"/>
</dbReference>
<evidence type="ECO:0000313" key="13">
    <source>
        <dbReference type="Proteomes" id="UP000727993"/>
    </source>
</evidence>
<dbReference type="InterPro" id="IPR042101">
    <property type="entry name" value="SRP54_N_sf"/>
</dbReference>
<evidence type="ECO:0000256" key="8">
    <source>
        <dbReference type="ARBA" id="ARBA00048027"/>
    </source>
</evidence>
<keyword evidence="3 9" id="KW-0378">Hydrolase</keyword>
<feature type="binding site" evidence="9">
    <location>
        <begin position="253"/>
        <end position="256"/>
    </location>
    <ligand>
        <name>GTP</name>
        <dbReference type="ChEBI" id="CHEBI:37565"/>
    </ligand>
</feature>
<dbReference type="HAMAP" id="MF_00306">
    <property type="entry name" value="SRP54"/>
    <property type="match status" value="1"/>
</dbReference>
<dbReference type="EMBL" id="JADJZA010000001">
    <property type="protein sequence ID" value="MBK9296319.1"/>
    <property type="molecule type" value="Genomic_DNA"/>
</dbReference>
<accession>A0A936NAX4</accession>
<comment type="catalytic activity">
    <reaction evidence="8 9">
        <text>GTP + H2O = GDP + phosphate + H(+)</text>
        <dbReference type="Rhea" id="RHEA:19669"/>
        <dbReference type="ChEBI" id="CHEBI:15377"/>
        <dbReference type="ChEBI" id="CHEBI:15378"/>
        <dbReference type="ChEBI" id="CHEBI:37565"/>
        <dbReference type="ChEBI" id="CHEBI:43474"/>
        <dbReference type="ChEBI" id="CHEBI:58189"/>
        <dbReference type="EC" id="3.6.5.4"/>
    </reaction>
</comment>
<dbReference type="GO" id="GO:0003924">
    <property type="term" value="F:GTPase activity"/>
    <property type="evidence" value="ECO:0007669"/>
    <property type="project" value="UniProtKB-UniRule"/>
</dbReference>
<evidence type="ECO:0000256" key="5">
    <source>
        <dbReference type="ARBA" id="ARBA00023134"/>
    </source>
</evidence>
<dbReference type="GO" id="GO:0048500">
    <property type="term" value="C:signal recognition particle"/>
    <property type="evidence" value="ECO:0007669"/>
    <property type="project" value="UniProtKB-UniRule"/>
</dbReference>
<dbReference type="InterPro" id="IPR036891">
    <property type="entry name" value="Signal_recog_part_SRP54_M_sf"/>
</dbReference>
<keyword evidence="5 9" id="KW-0342">GTP-binding</keyword>
<dbReference type="Pfam" id="PF02978">
    <property type="entry name" value="SRP_SPB"/>
    <property type="match status" value="1"/>
</dbReference>
<dbReference type="PANTHER" id="PTHR11564">
    <property type="entry name" value="SIGNAL RECOGNITION PARTICLE 54K PROTEIN SRP54"/>
    <property type="match status" value="1"/>
</dbReference>
<dbReference type="InterPro" id="IPR003593">
    <property type="entry name" value="AAA+_ATPase"/>
</dbReference>
<evidence type="ECO:0000256" key="1">
    <source>
        <dbReference type="ARBA" id="ARBA00005450"/>
    </source>
</evidence>
<reference evidence="12 13" key="1">
    <citation type="submission" date="2020-10" db="EMBL/GenBank/DDBJ databases">
        <title>Connecting structure to function with the recovery of over 1000 high-quality activated sludge metagenome-assembled genomes encoding full-length rRNA genes using long-read sequencing.</title>
        <authorList>
            <person name="Singleton C.M."/>
            <person name="Petriglieri F."/>
            <person name="Kristensen J.M."/>
            <person name="Kirkegaard R.H."/>
            <person name="Michaelsen T.Y."/>
            <person name="Andersen M.H."/>
            <person name="Karst S.M."/>
            <person name="Dueholm M.S."/>
            <person name="Nielsen P.H."/>
            <person name="Albertsen M."/>
        </authorList>
    </citation>
    <scope>NUCLEOTIDE SEQUENCE [LARGE SCALE GENOMIC DNA]</scope>
    <source>
        <strain evidence="12">Lyne_18-Q3-R50-59_MAXAC.006</strain>
    </source>
</reference>
<comment type="subcellular location">
    <subcellularLocation>
        <location evidence="9">Cytoplasm</location>
    </subcellularLocation>
    <text evidence="9">The SRP-RNC complex is targeted to the cytoplasmic membrane.</text>
</comment>
<dbReference type="Gene3D" id="3.40.50.300">
    <property type="entry name" value="P-loop containing nucleotide triphosphate hydrolases"/>
    <property type="match status" value="1"/>
</dbReference>
<dbReference type="PANTHER" id="PTHR11564:SF5">
    <property type="entry name" value="SIGNAL RECOGNITION PARTICLE SUBUNIT SRP54"/>
    <property type="match status" value="1"/>
</dbReference>
<keyword evidence="2 9" id="KW-0547">Nucleotide-binding</keyword>
<dbReference type="InterPro" id="IPR022941">
    <property type="entry name" value="SRP54"/>
</dbReference>
<gene>
    <name evidence="9 12" type="primary">ffh</name>
    <name evidence="12" type="ORF">IPN02_05530</name>
</gene>
<name>A0A936NAX4_9ACTN</name>
<keyword evidence="9" id="KW-0963">Cytoplasm</keyword>
<feature type="compositionally biased region" description="Gly residues" evidence="10">
    <location>
        <begin position="485"/>
        <end position="498"/>
    </location>
</feature>
<dbReference type="Pfam" id="PF00448">
    <property type="entry name" value="SRP54"/>
    <property type="match status" value="1"/>
</dbReference>
<comment type="function">
    <text evidence="9">Involved in targeting and insertion of nascent membrane proteins into the cytoplasmic membrane. Binds to the hydrophobic signal sequence of the ribosome-nascent chain (RNC) as it emerges from the ribosomes. The SRP-RNC complex is then targeted to the cytoplasmic membrane where it interacts with the SRP receptor FtsY.</text>
</comment>
<evidence type="ECO:0000256" key="9">
    <source>
        <dbReference type="HAMAP-Rule" id="MF_00306"/>
    </source>
</evidence>
<dbReference type="Proteomes" id="UP000727993">
    <property type="component" value="Unassembled WGS sequence"/>
</dbReference>
<comment type="subunit">
    <text evidence="9">Part of the signal recognition particle protein translocation system, which is composed of SRP and FtsY.</text>
</comment>
<dbReference type="NCBIfam" id="TIGR00959">
    <property type="entry name" value="ffh"/>
    <property type="match status" value="1"/>
</dbReference>
<dbReference type="SMART" id="SM00382">
    <property type="entry name" value="AAA"/>
    <property type="match status" value="1"/>
</dbReference>
<dbReference type="GO" id="GO:0008312">
    <property type="term" value="F:7S RNA binding"/>
    <property type="evidence" value="ECO:0007669"/>
    <property type="project" value="InterPro"/>
</dbReference>
<protein>
    <recommendedName>
        <fullName evidence="9">Signal recognition particle protein</fullName>
        <ecNumber evidence="9">3.6.5.4</ecNumber>
    </recommendedName>
    <alternativeName>
        <fullName evidence="9">Fifty-four homolog</fullName>
    </alternativeName>
</protein>
<evidence type="ECO:0000256" key="3">
    <source>
        <dbReference type="ARBA" id="ARBA00022801"/>
    </source>
</evidence>
<dbReference type="PROSITE" id="PS00300">
    <property type="entry name" value="SRP54"/>
    <property type="match status" value="1"/>
</dbReference>
<feature type="domain" description="SRP54-type proteins GTP-binding" evidence="11">
    <location>
        <begin position="274"/>
        <end position="287"/>
    </location>
</feature>